<dbReference type="SUPFAM" id="SSF56112">
    <property type="entry name" value="Protein kinase-like (PK-like)"/>
    <property type="match status" value="1"/>
</dbReference>
<dbReference type="EMBL" id="JAYMYS010000002">
    <property type="protein sequence ID" value="KAK7404892.1"/>
    <property type="molecule type" value="Genomic_DNA"/>
</dbReference>
<dbReference type="PANTHER" id="PTHR48011:SF4">
    <property type="entry name" value="MITOGEN-ACTIVATED PROTEIN KINASE KINASE KINASE 19"/>
    <property type="match status" value="1"/>
</dbReference>
<dbReference type="InterPro" id="IPR052751">
    <property type="entry name" value="Plant_MAPKKK"/>
</dbReference>
<dbReference type="Pfam" id="PF00069">
    <property type="entry name" value="Pkinase"/>
    <property type="match status" value="1"/>
</dbReference>
<dbReference type="AlphaFoldDB" id="A0AAN9T1F1"/>
<evidence type="ECO:0000259" key="1">
    <source>
        <dbReference type="PROSITE" id="PS50011"/>
    </source>
</evidence>
<dbReference type="GO" id="GO:0005524">
    <property type="term" value="F:ATP binding"/>
    <property type="evidence" value="ECO:0007669"/>
    <property type="project" value="InterPro"/>
</dbReference>
<keyword evidence="3" id="KW-1185">Reference proteome</keyword>
<dbReference type="PROSITE" id="PS50011">
    <property type="entry name" value="PROTEIN_KINASE_DOM"/>
    <property type="match status" value="1"/>
</dbReference>
<accession>A0AAN9T1F1</accession>
<sequence length="110" mass="12354">MRTTSSCLTSLWRTCPSKRLLKQLMEGLEYLYSRELVHCDIKDANILIDEDREKIGDFGCAKSVEDSTAAITDTPMFMVSEGSPVREDIMMKIRSHAEGLELKVLGIVGQ</sequence>
<dbReference type="InterPro" id="IPR000719">
    <property type="entry name" value="Prot_kinase_dom"/>
</dbReference>
<dbReference type="PROSITE" id="PS00108">
    <property type="entry name" value="PROTEIN_KINASE_ST"/>
    <property type="match status" value="1"/>
</dbReference>
<comment type="caution">
    <text evidence="2">The sequence shown here is derived from an EMBL/GenBank/DDBJ whole genome shotgun (WGS) entry which is preliminary data.</text>
</comment>
<dbReference type="Gene3D" id="1.10.510.10">
    <property type="entry name" value="Transferase(Phosphotransferase) domain 1"/>
    <property type="match status" value="1"/>
</dbReference>
<dbReference type="Proteomes" id="UP001386955">
    <property type="component" value="Unassembled WGS sequence"/>
</dbReference>
<organism evidence="2 3">
    <name type="scientific">Psophocarpus tetragonolobus</name>
    <name type="common">Winged bean</name>
    <name type="synonym">Dolichos tetragonolobus</name>
    <dbReference type="NCBI Taxonomy" id="3891"/>
    <lineage>
        <taxon>Eukaryota</taxon>
        <taxon>Viridiplantae</taxon>
        <taxon>Streptophyta</taxon>
        <taxon>Embryophyta</taxon>
        <taxon>Tracheophyta</taxon>
        <taxon>Spermatophyta</taxon>
        <taxon>Magnoliopsida</taxon>
        <taxon>eudicotyledons</taxon>
        <taxon>Gunneridae</taxon>
        <taxon>Pentapetalae</taxon>
        <taxon>rosids</taxon>
        <taxon>fabids</taxon>
        <taxon>Fabales</taxon>
        <taxon>Fabaceae</taxon>
        <taxon>Papilionoideae</taxon>
        <taxon>50 kb inversion clade</taxon>
        <taxon>NPAAA clade</taxon>
        <taxon>indigoferoid/millettioid clade</taxon>
        <taxon>Phaseoleae</taxon>
        <taxon>Psophocarpus</taxon>
    </lineage>
</organism>
<evidence type="ECO:0000313" key="3">
    <source>
        <dbReference type="Proteomes" id="UP001386955"/>
    </source>
</evidence>
<gene>
    <name evidence="2" type="ORF">VNO78_05935</name>
</gene>
<reference evidence="2 3" key="1">
    <citation type="submission" date="2024-01" db="EMBL/GenBank/DDBJ databases">
        <title>The genomes of 5 underutilized Papilionoideae crops provide insights into root nodulation and disease resistanc.</title>
        <authorList>
            <person name="Jiang F."/>
        </authorList>
    </citation>
    <scope>NUCLEOTIDE SEQUENCE [LARGE SCALE GENOMIC DNA]</scope>
    <source>
        <strain evidence="2">DUOXIRENSHENG_FW03</strain>
        <tissue evidence="2">Leaves</tissue>
    </source>
</reference>
<dbReference type="GO" id="GO:0007165">
    <property type="term" value="P:signal transduction"/>
    <property type="evidence" value="ECO:0007669"/>
    <property type="project" value="TreeGrafter"/>
</dbReference>
<protein>
    <recommendedName>
        <fullName evidence="1">Protein kinase domain-containing protein</fullName>
    </recommendedName>
</protein>
<dbReference type="PANTHER" id="PTHR48011">
    <property type="entry name" value="CCR4-NOT TRANSCRIPTIONAL COMPLEX SUBUNIT CAF120-RELATED"/>
    <property type="match status" value="1"/>
</dbReference>
<feature type="domain" description="Protein kinase" evidence="1">
    <location>
        <begin position="1"/>
        <end position="110"/>
    </location>
</feature>
<dbReference type="GO" id="GO:0004672">
    <property type="term" value="F:protein kinase activity"/>
    <property type="evidence" value="ECO:0007669"/>
    <property type="project" value="InterPro"/>
</dbReference>
<name>A0AAN9T1F1_PSOTE</name>
<dbReference type="InterPro" id="IPR008271">
    <property type="entry name" value="Ser/Thr_kinase_AS"/>
</dbReference>
<evidence type="ECO:0000313" key="2">
    <source>
        <dbReference type="EMBL" id="KAK7404892.1"/>
    </source>
</evidence>
<dbReference type="InterPro" id="IPR011009">
    <property type="entry name" value="Kinase-like_dom_sf"/>
</dbReference>
<proteinExistence type="predicted"/>